<evidence type="ECO:0000313" key="3">
    <source>
        <dbReference type="Proteomes" id="UP000275719"/>
    </source>
</evidence>
<feature type="chain" id="PRO_5018174717" description="DUF4251 domain-containing protein" evidence="1">
    <location>
        <begin position="20"/>
        <end position="203"/>
    </location>
</feature>
<comment type="caution">
    <text evidence="2">The sequence shown here is derived from an EMBL/GenBank/DDBJ whole genome shotgun (WGS) entry which is preliminary data.</text>
</comment>
<evidence type="ECO:0000256" key="1">
    <source>
        <dbReference type="SAM" id="SignalP"/>
    </source>
</evidence>
<dbReference type="EMBL" id="RQVQ01000017">
    <property type="protein sequence ID" value="RRJ90351.1"/>
    <property type="molecule type" value="Genomic_DNA"/>
</dbReference>
<keyword evidence="3" id="KW-1185">Reference proteome</keyword>
<reference evidence="2 3" key="1">
    <citation type="submission" date="2018-11" db="EMBL/GenBank/DDBJ databases">
        <title>Flavobacterium sp. nov., YIM 102701-2 draft genome.</title>
        <authorList>
            <person name="Li G."/>
            <person name="Jiang Y."/>
        </authorList>
    </citation>
    <scope>NUCLEOTIDE SEQUENCE [LARGE SCALE GENOMIC DNA]</scope>
    <source>
        <strain evidence="2 3">YIM 102701-2</strain>
    </source>
</reference>
<keyword evidence="1" id="KW-0732">Signal</keyword>
<sequence>MRKIFLFISILLFSNSNFAQEIIKLDEKYFIDFNEIFRKNGIIEIRELVNYGIEFEYPEPHNEEERSELIEKERNHREAFKIFKPKKGSYLLEGKGFTMRFEVNEKGEFIGITTIKIIIDSENCEMKFSFKNGRFTTANFKDSKGNTFITYEDIGTYTKLNQFNRDGKINLSIIVQKGDEYDKGIEIYYYPNGQIKSERDNKK</sequence>
<dbReference type="RefSeq" id="WP_125019036.1">
    <property type="nucleotide sequence ID" value="NZ_RQVQ01000017.1"/>
</dbReference>
<gene>
    <name evidence="2" type="ORF">EG240_08860</name>
</gene>
<feature type="signal peptide" evidence="1">
    <location>
        <begin position="1"/>
        <end position="19"/>
    </location>
</feature>
<dbReference type="AlphaFoldDB" id="A0A3P3W5E5"/>
<accession>A0A3P3W5E5</accession>
<organism evidence="2 3">
    <name type="scientific">Paenimyroides tangerinum</name>
    <dbReference type="NCBI Taxonomy" id="2488728"/>
    <lineage>
        <taxon>Bacteria</taxon>
        <taxon>Pseudomonadati</taxon>
        <taxon>Bacteroidota</taxon>
        <taxon>Flavobacteriia</taxon>
        <taxon>Flavobacteriales</taxon>
        <taxon>Flavobacteriaceae</taxon>
        <taxon>Paenimyroides</taxon>
    </lineage>
</organism>
<name>A0A3P3W5E5_9FLAO</name>
<dbReference type="OrthoDB" id="9812747at2"/>
<dbReference type="Proteomes" id="UP000275719">
    <property type="component" value="Unassembled WGS sequence"/>
</dbReference>
<evidence type="ECO:0000313" key="2">
    <source>
        <dbReference type="EMBL" id="RRJ90351.1"/>
    </source>
</evidence>
<proteinExistence type="predicted"/>
<protein>
    <recommendedName>
        <fullName evidence="4">DUF4251 domain-containing protein</fullName>
    </recommendedName>
</protein>
<evidence type="ECO:0008006" key="4">
    <source>
        <dbReference type="Google" id="ProtNLM"/>
    </source>
</evidence>